<gene>
    <name evidence="1" type="ORF">AKJ44_01455</name>
</gene>
<dbReference type="NCBIfam" id="TIGR04076">
    <property type="entry name" value="TIGR04076 family protein"/>
    <property type="match status" value="1"/>
</dbReference>
<accession>A0A133V6L9</accession>
<keyword evidence="2" id="KW-1185">Reference proteome</keyword>
<dbReference type="Proteomes" id="UP000070035">
    <property type="component" value="Unassembled WGS sequence"/>
</dbReference>
<name>A0A133V6L9_9EURY</name>
<comment type="caution">
    <text evidence="1">The sequence shown here is derived from an EMBL/GenBank/DDBJ whole genome shotgun (WGS) entry which is preliminary data.</text>
</comment>
<proteinExistence type="predicted"/>
<dbReference type="InterPro" id="IPR023811">
    <property type="entry name" value="CHP04076"/>
</dbReference>
<dbReference type="EMBL" id="LHXY01000014">
    <property type="protein sequence ID" value="KXB02072.1"/>
    <property type="molecule type" value="Genomic_DNA"/>
</dbReference>
<sequence>MEKSEKPNHRRIIITVEEIRGECPIYQVGDKIIIEDFYVKANESKDTCIHALSAMTTFLTAFSHGVSAQRLGLGKQDDVAYVQCPDPGPPCTGGGTVLFKLERM</sequence>
<evidence type="ECO:0000313" key="2">
    <source>
        <dbReference type="Proteomes" id="UP000070035"/>
    </source>
</evidence>
<evidence type="ECO:0000313" key="1">
    <source>
        <dbReference type="EMBL" id="KXB02072.1"/>
    </source>
</evidence>
<dbReference type="AlphaFoldDB" id="A0A133V6L9"/>
<reference evidence="1 2" key="1">
    <citation type="journal article" date="2016" name="Sci. Rep.">
        <title>Metabolic traits of an uncultured archaeal lineage -MSBL1- from brine pools of the Red Sea.</title>
        <authorList>
            <person name="Mwirichia R."/>
            <person name="Alam I."/>
            <person name="Rashid M."/>
            <person name="Vinu M."/>
            <person name="Ba-Alawi W."/>
            <person name="Anthony Kamau A."/>
            <person name="Kamanda Ngugi D."/>
            <person name="Goker M."/>
            <person name="Klenk H.P."/>
            <person name="Bajic V."/>
            <person name="Stingl U."/>
        </authorList>
    </citation>
    <scope>NUCLEOTIDE SEQUENCE [LARGE SCALE GENOMIC DNA]</scope>
    <source>
        <strain evidence="1">SCGC-AAA261F17</strain>
    </source>
</reference>
<protein>
    <recommendedName>
        <fullName evidence="3">TIGR04076 family protein</fullName>
    </recommendedName>
</protein>
<organism evidence="1 2">
    <name type="scientific">candidate division MSBL1 archaeon SCGC-AAA261F17</name>
    <dbReference type="NCBI Taxonomy" id="1698274"/>
    <lineage>
        <taxon>Archaea</taxon>
        <taxon>Methanobacteriati</taxon>
        <taxon>Methanobacteriota</taxon>
        <taxon>candidate division MSBL1</taxon>
    </lineage>
</organism>
<dbReference type="PATRIC" id="fig|1698274.3.peg.146"/>
<evidence type="ECO:0008006" key="3">
    <source>
        <dbReference type="Google" id="ProtNLM"/>
    </source>
</evidence>